<organism evidence="1 2">
    <name type="scientific">Vigna mungo</name>
    <name type="common">Black gram</name>
    <name type="synonym">Phaseolus mungo</name>
    <dbReference type="NCBI Taxonomy" id="3915"/>
    <lineage>
        <taxon>Eukaryota</taxon>
        <taxon>Viridiplantae</taxon>
        <taxon>Streptophyta</taxon>
        <taxon>Embryophyta</taxon>
        <taxon>Tracheophyta</taxon>
        <taxon>Spermatophyta</taxon>
        <taxon>Magnoliopsida</taxon>
        <taxon>eudicotyledons</taxon>
        <taxon>Gunneridae</taxon>
        <taxon>Pentapetalae</taxon>
        <taxon>rosids</taxon>
        <taxon>fabids</taxon>
        <taxon>Fabales</taxon>
        <taxon>Fabaceae</taxon>
        <taxon>Papilionoideae</taxon>
        <taxon>50 kb inversion clade</taxon>
        <taxon>NPAAA clade</taxon>
        <taxon>indigoferoid/millettioid clade</taxon>
        <taxon>Phaseoleae</taxon>
        <taxon>Vigna</taxon>
    </lineage>
</organism>
<keyword evidence="2" id="KW-1185">Reference proteome</keyword>
<gene>
    <name evidence="1" type="ORF">V8G54_034017</name>
</gene>
<dbReference type="Proteomes" id="UP001374535">
    <property type="component" value="Chromosome 10"/>
</dbReference>
<name>A0AAQ3MNY4_VIGMU</name>
<evidence type="ECO:0000313" key="2">
    <source>
        <dbReference type="Proteomes" id="UP001374535"/>
    </source>
</evidence>
<dbReference type="AlphaFoldDB" id="A0AAQ3MNY4"/>
<sequence>MLQGADASDEPAATVPVAPSSLLFIASPCEVRPTTGCNASQGVGCCSDLFLSASASYSFSILVPPRRRQRSLELNLGGFVNGRLNVRVLIYEWRWRSGGEWRRIGCLGCRGMMDVLVMGLPRKRKLDADDCG</sequence>
<protein>
    <submittedName>
        <fullName evidence="1">Uncharacterized protein</fullName>
    </submittedName>
</protein>
<dbReference type="EMBL" id="CP144691">
    <property type="protein sequence ID" value="WVY94929.1"/>
    <property type="molecule type" value="Genomic_DNA"/>
</dbReference>
<proteinExistence type="predicted"/>
<reference evidence="1 2" key="1">
    <citation type="journal article" date="2023" name="Life. Sci Alliance">
        <title>Evolutionary insights into 3D genome organization and epigenetic landscape of Vigna mungo.</title>
        <authorList>
            <person name="Junaid A."/>
            <person name="Singh B."/>
            <person name="Bhatia S."/>
        </authorList>
    </citation>
    <scope>NUCLEOTIDE SEQUENCE [LARGE SCALE GENOMIC DNA]</scope>
    <source>
        <strain evidence="1">Urdbean</strain>
    </source>
</reference>
<evidence type="ECO:0000313" key="1">
    <source>
        <dbReference type="EMBL" id="WVY94929.1"/>
    </source>
</evidence>
<accession>A0AAQ3MNY4</accession>